<protein>
    <recommendedName>
        <fullName evidence="4">Nucleoid-associated protein</fullName>
    </recommendedName>
</protein>
<proteinExistence type="predicted"/>
<dbReference type="AlphaFoldDB" id="A0ABD3NK89"/>
<feature type="region of interest" description="Disordered" evidence="1">
    <location>
        <begin position="1"/>
        <end position="45"/>
    </location>
</feature>
<keyword evidence="3" id="KW-1185">Reference proteome</keyword>
<organism evidence="2 3">
    <name type="scientific">Cyclotella cryptica</name>
    <dbReference type="NCBI Taxonomy" id="29204"/>
    <lineage>
        <taxon>Eukaryota</taxon>
        <taxon>Sar</taxon>
        <taxon>Stramenopiles</taxon>
        <taxon>Ochrophyta</taxon>
        <taxon>Bacillariophyta</taxon>
        <taxon>Coscinodiscophyceae</taxon>
        <taxon>Thalassiosirophycidae</taxon>
        <taxon>Stephanodiscales</taxon>
        <taxon>Stephanodiscaceae</taxon>
        <taxon>Cyclotella</taxon>
    </lineage>
</organism>
<accession>A0ABD3NK89</accession>
<feature type="compositionally biased region" description="Basic and acidic residues" evidence="1">
    <location>
        <begin position="17"/>
        <end position="34"/>
    </location>
</feature>
<gene>
    <name evidence="2" type="ORF">HJC23_011069</name>
</gene>
<evidence type="ECO:0000256" key="1">
    <source>
        <dbReference type="SAM" id="MobiDB-lite"/>
    </source>
</evidence>
<evidence type="ECO:0000313" key="2">
    <source>
        <dbReference type="EMBL" id="KAL3776202.1"/>
    </source>
</evidence>
<name>A0ABD3NK89_9STRA</name>
<sequence>MPFSSSIHLLGTKHRHEANTIRKEQTPEGVEIPRELTSGRGKPDEEELMHRTVKMIENHRRSQEAAERTATIMEELSTSFVTGKSKAGSGAMGLGSGVKVIFDGTSRPISVEVDPNFLFSSSESGVISVEELNAAITEAMLDGYQQSGKLMGEKMKTLYEQLGLPREGGK</sequence>
<dbReference type="Proteomes" id="UP001516023">
    <property type="component" value="Unassembled WGS sequence"/>
</dbReference>
<dbReference type="InterPro" id="IPR036894">
    <property type="entry name" value="YbaB-like_sf"/>
</dbReference>
<dbReference type="Gene3D" id="3.30.1310.10">
    <property type="entry name" value="Nucleoid-associated protein YbaB-like domain"/>
    <property type="match status" value="1"/>
</dbReference>
<dbReference type="EMBL" id="JABMIG020000505">
    <property type="protein sequence ID" value="KAL3776202.1"/>
    <property type="molecule type" value="Genomic_DNA"/>
</dbReference>
<dbReference type="SUPFAM" id="SSF82607">
    <property type="entry name" value="YbaB-like"/>
    <property type="match status" value="1"/>
</dbReference>
<reference evidence="2 3" key="1">
    <citation type="journal article" date="2020" name="G3 (Bethesda)">
        <title>Improved Reference Genome for Cyclotella cryptica CCMP332, a Model for Cell Wall Morphogenesis, Salinity Adaptation, and Lipid Production in Diatoms (Bacillariophyta).</title>
        <authorList>
            <person name="Roberts W.R."/>
            <person name="Downey K.M."/>
            <person name="Ruck E.C."/>
            <person name="Traller J.C."/>
            <person name="Alverson A.J."/>
        </authorList>
    </citation>
    <scope>NUCLEOTIDE SEQUENCE [LARGE SCALE GENOMIC DNA]</scope>
    <source>
        <strain evidence="2 3">CCMP332</strain>
    </source>
</reference>
<dbReference type="Pfam" id="PF02575">
    <property type="entry name" value="YbaB_DNA_bd"/>
    <property type="match status" value="1"/>
</dbReference>
<evidence type="ECO:0008006" key="4">
    <source>
        <dbReference type="Google" id="ProtNLM"/>
    </source>
</evidence>
<comment type="caution">
    <text evidence="2">The sequence shown here is derived from an EMBL/GenBank/DDBJ whole genome shotgun (WGS) entry which is preliminary data.</text>
</comment>
<evidence type="ECO:0000313" key="3">
    <source>
        <dbReference type="Proteomes" id="UP001516023"/>
    </source>
</evidence>
<dbReference type="InterPro" id="IPR004401">
    <property type="entry name" value="YbaB/EbfC"/>
</dbReference>